<evidence type="ECO:0000313" key="1">
    <source>
        <dbReference type="EMBL" id="OJJ04889.1"/>
    </source>
</evidence>
<dbReference type="GeneID" id="63722825"/>
<proteinExistence type="predicted"/>
<accession>A0A1L9PTN5</accession>
<evidence type="ECO:0008006" key="3">
    <source>
        <dbReference type="Google" id="ProtNLM"/>
    </source>
</evidence>
<dbReference type="RefSeq" id="XP_040670651.1">
    <property type="nucleotide sequence ID" value="XM_040807314.1"/>
</dbReference>
<evidence type="ECO:0000313" key="2">
    <source>
        <dbReference type="Proteomes" id="UP000184073"/>
    </source>
</evidence>
<organism evidence="1 2">
    <name type="scientific">Aspergillus versicolor CBS 583.65</name>
    <dbReference type="NCBI Taxonomy" id="1036611"/>
    <lineage>
        <taxon>Eukaryota</taxon>
        <taxon>Fungi</taxon>
        <taxon>Dikarya</taxon>
        <taxon>Ascomycota</taxon>
        <taxon>Pezizomycotina</taxon>
        <taxon>Eurotiomycetes</taxon>
        <taxon>Eurotiomycetidae</taxon>
        <taxon>Eurotiales</taxon>
        <taxon>Aspergillaceae</taxon>
        <taxon>Aspergillus</taxon>
        <taxon>Aspergillus subgen. Nidulantes</taxon>
    </lineage>
</organism>
<name>A0A1L9PTN5_ASPVE</name>
<dbReference type="STRING" id="1036611.A0A1L9PTN5"/>
<keyword evidence="2" id="KW-1185">Reference proteome</keyword>
<dbReference type="OrthoDB" id="2426273at2759"/>
<dbReference type="Proteomes" id="UP000184073">
    <property type="component" value="Unassembled WGS sequence"/>
</dbReference>
<reference evidence="2" key="1">
    <citation type="journal article" date="2017" name="Genome Biol.">
        <title>Comparative genomics reveals high biological diversity and specific adaptations in the industrially and medically important fungal genus Aspergillus.</title>
        <authorList>
            <person name="de Vries R.P."/>
            <person name="Riley R."/>
            <person name="Wiebenga A."/>
            <person name="Aguilar-Osorio G."/>
            <person name="Amillis S."/>
            <person name="Uchima C.A."/>
            <person name="Anderluh G."/>
            <person name="Asadollahi M."/>
            <person name="Askin M."/>
            <person name="Barry K."/>
            <person name="Battaglia E."/>
            <person name="Bayram O."/>
            <person name="Benocci T."/>
            <person name="Braus-Stromeyer S.A."/>
            <person name="Caldana C."/>
            <person name="Canovas D."/>
            <person name="Cerqueira G.C."/>
            <person name="Chen F."/>
            <person name="Chen W."/>
            <person name="Choi C."/>
            <person name="Clum A."/>
            <person name="Dos Santos R.A."/>
            <person name="Damasio A.R."/>
            <person name="Diallinas G."/>
            <person name="Emri T."/>
            <person name="Fekete E."/>
            <person name="Flipphi M."/>
            <person name="Freyberg S."/>
            <person name="Gallo A."/>
            <person name="Gournas C."/>
            <person name="Habgood R."/>
            <person name="Hainaut M."/>
            <person name="Harispe M.L."/>
            <person name="Henrissat B."/>
            <person name="Hilden K.S."/>
            <person name="Hope R."/>
            <person name="Hossain A."/>
            <person name="Karabika E."/>
            <person name="Karaffa L."/>
            <person name="Karanyi Z."/>
            <person name="Krasevec N."/>
            <person name="Kuo A."/>
            <person name="Kusch H."/>
            <person name="LaButti K."/>
            <person name="Lagendijk E.L."/>
            <person name="Lapidus A."/>
            <person name="Levasseur A."/>
            <person name="Lindquist E."/>
            <person name="Lipzen A."/>
            <person name="Logrieco A.F."/>
            <person name="MacCabe A."/>
            <person name="Maekelae M.R."/>
            <person name="Malavazi I."/>
            <person name="Melin P."/>
            <person name="Meyer V."/>
            <person name="Mielnichuk N."/>
            <person name="Miskei M."/>
            <person name="Molnar A.P."/>
            <person name="Mule G."/>
            <person name="Ngan C.Y."/>
            <person name="Orejas M."/>
            <person name="Orosz E."/>
            <person name="Ouedraogo J.P."/>
            <person name="Overkamp K.M."/>
            <person name="Park H.-S."/>
            <person name="Perrone G."/>
            <person name="Piumi F."/>
            <person name="Punt P.J."/>
            <person name="Ram A.F."/>
            <person name="Ramon A."/>
            <person name="Rauscher S."/>
            <person name="Record E."/>
            <person name="Riano-Pachon D.M."/>
            <person name="Robert V."/>
            <person name="Roehrig J."/>
            <person name="Ruller R."/>
            <person name="Salamov A."/>
            <person name="Salih N.S."/>
            <person name="Samson R.A."/>
            <person name="Sandor E."/>
            <person name="Sanguinetti M."/>
            <person name="Schuetze T."/>
            <person name="Sepcic K."/>
            <person name="Shelest E."/>
            <person name="Sherlock G."/>
            <person name="Sophianopoulou V."/>
            <person name="Squina F.M."/>
            <person name="Sun H."/>
            <person name="Susca A."/>
            <person name="Todd R.B."/>
            <person name="Tsang A."/>
            <person name="Unkles S.E."/>
            <person name="van de Wiele N."/>
            <person name="van Rossen-Uffink D."/>
            <person name="Oliveira J.V."/>
            <person name="Vesth T.C."/>
            <person name="Visser J."/>
            <person name="Yu J.-H."/>
            <person name="Zhou M."/>
            <person name="Andersen M.R."/>
            <person name="Archer D.B."/>
            <person name="Baker S.E."/>
            <person name="Benoit I."/>
            <person name="Brakhage A.A."/>
            <person name="Braus G.H."/>
            <person name="Fischer R."/>
            <person name="Frisvad J.C."/>
            <person name="Goldman G.H."/>
            <person name="Houbraken J."/>
            <person name="Oakley B."/>
            <person name="Pocsi I."/>
            <person name="Scazzocchio C."/>
            <person name="Seiboth B."/>
            <person name="vanKuyk P.A."/>
            <person name="Wortman J."/>
            <person name="Dyer P.S."/>
            <person name="Grigoriev I.V."/>
        </authorList>
    </citation>
    <scope>NUCLEOTIDE SEQUENCE [LARGE SCALE GENOMIC DNA]</scope>
    <source>
        <strain evidence="2">CBS 583.65</strain>
    </source>
</reference>
<dbReference type="AlphaFoldDB" id="A0A1L9PTN5"/>
<gene>
    <name evidence="1" type="ORF">ASPVEDRAFT_136655</name>
</gene>
<dbReference type="EMBL" id="KV878132">
    <property type="protein sequence ID" value="OJJ04889.1"/>
    <property type="molecule type" value="Genomic_DNA"/>
</dbReference>
<sequence>MHWNNSAETTAALEKWCRDAVELIKPGNGLDSHLDSLDGHFKALMLCNFLTYKQEMGKSEIVDRACALLARLPSHPPELPFVYGGEWPAEYLTPLQGKESECEYKWTALKVLSTPSTNSIRLALFLVMKRSVPLSFTGHYSDTIVSLLDTTTRLLDDSPSEDAQAWFVLQAFLWAAWQHTVMLQLWYDGSKQMDGYRFDRHNDLIAKQIPAVMPSRETIEKARPNYMCKWAFELLRSDLSCVPQDFRTFLDIFERRFGDRGPRCNIVPTGDAPSPRRVCDGKAPGNCQRFESEGVQIQGAHDFDCPGPGPDSPCHLLTWDEQSYLSITGGRARAISLEDTDDKHIRYTPATKDTLAVSHVWSHGQGGRPETGFNSCLHARYSALARSLQCTSYWMDSPCVPTDRTLRAECLGQINAIFESSKVTLLADRDIMEIDILPQTLEAKESILAALLVCDWNVRAWTLLEGMRGRARLHILCRDNNVISLVDVLNAVLNQSCLSLVSPCLAAQHYAPIQPSFPPDDPAGVSIEQATCLLNHRHATKDRDVPMIWALVAGSATVIKAADEFWGQKIGEPVATGFLVSGSPRLKTRGLGWAPARPNLLPPTATKDEKQYPAYDGQNSLAGKITETGFRAEWLGAVLRRRGKGLPAWMFSIENPAPPGGQLRDYYRVYNKGGSEGMDMKTRRKIALVVGNLFKTFRWVALLMPCLRDRGANGPVAPPMPFAYQGQAEGPVVVVVASNDQEEWEWQFIYEWERDSLPEFGLAEFLLV</sequence>
<dbReference type="PANTHER" id="PTHR39596">
    <property type="match status" value="1"/>
</dbReference>
<protein>
    <recommendedName>
        <fullName evidence="3">Heterokaryon incompatibility domain-containing protein</fullName>
    </recommendedName>
</protein>
<dbReference type="PANTHER" id="PTHR39596:SF4">
    <property type="entry name" value="HET DOMAIN PROTEIN (AFU_ORTHOLOGUE AFUA_3G03140)-RELATED"/>
    <property type="match status" value="1"/>
</dbReference>
<dbReference type="VEuPathDB" id="FungiDB:ASPVEDRAFT_136655"/>